<dbReference type="RefSeq" id="WP_224033936.1">
    <property type="nucleotide sequence ID" value="NZ_AP024849.1"/>
</dbReference>
<evidence type="ECO:0000313" key="2">
    <source>
        <dbReference type="Proteomes" id="UP000824633"/>
    </source>
</evidence>
<evidence type="ECO:0000313" key="1">
    <source>
        <dbReference type="EMBL" id="BCZ47609.1"/>
    </source>
</evidence>
<organism evidence="1 2">
    <name type="scientific">Clostridium gelidum</name>
    <dbReference type="NCBI Taxonomy" id="704125"/>
    <lineage>
        <taxon>Bacteria</taxon>
        <taxon>Bacillati</taxon>
        <taxon>Bacillota</taxon>
        <taxon>Clostridia</taxon>
        <taxon>Eubacteriales</taxon>
        <taxon>Clostridiaceae</taxon>
        <taxon>Clostridium</taxon>
    </lineage>
</organism>
<reference evidence="2" key="1">
    <citation type="submission" date="2021-07" db="EMBL/GenBank/DDBJ databases">
        <title>Complete genome sequencing of a Clostridium isolate.</title>
        <authorList>
            <person name="Ueki A."/>
            <person name="Tonouchi A."/>
        </authorList>
    </citation>
    <scope>NUCLEOTIDE SEQUENCE [LARGE SCALE GENOMIC DNA]</scope>
    <source>
        <strain evidence="2">C5S11</strain>
    </source>
</reference>
<name>A0ABM7T8Y4_9CLOT</name>
<keyword evidence="2" id="KW-1185">Reference proteome</keyword>
<dbReference type="EMBL" id="AP024849">
    <property type="protein sequence ID" value="BCZ47609.1"/>
    <property type="molecule type" value="Genomic_DNA"/>
</dbReference>
<gene>
    <name evidence="1" type="ORF">psyc5s11_36760</name>
</gene>
<protein>
    <submittedName>
        <fullName evidence="1">Uncharacterized protein</fullName>
    </submittedName>
</protein>
<proteinExistence type="predicted"/>
<accession>A0ABM7T8Y4</accession>
<sequence>MSLNLYELIIKAAEENNINVNLEEIGRINEYINKLLSREINSEWIKGNIEILL</sequence>
<dbReference type="Proteomes" id="UP000824633">
    <property type="component" value="Chromosome"/>
</dbReference>